<reference evidence="1" key="1">
    <citation type="submission" date="2014-11" db="EMBL/GenBank/DDBJ databases">
        <authorList>
            <person name="Amaro Gonzalez C."/>
        </authorList>
    </citation>
    <scope>NUCLEOTIDE SEQUENCE</scope>
</reference>
<dbReference type="EMBL" id="GBXM01074194">
    <property type="protein sequence ID" value="JAH34383.1"/>
    <property type="molecule type" value="Transcribed_RNA"/>
</dbReference>
<sequence>MCTMNLKGRAAHLNVLSLKKISAFLFTSSRSCRM</sequence>
<reference evidence="1" key="2">
    <citation type="journal article" date="2015" name="Fish Shellfish Immunol.">
        <title>Early steps in the European eel (Anguilla anguilla)-Vibrio vulnificus interaction in the gills: Role of the RtxA13 toxin.</title>
        <authorList>
            <person name="Callol A."/>
            <person name="Pajuelo D."/>
            <person name="Ebbesson L."/>
            <person name="Teles M."/>
            <person name="MacKenzie S."/>
            <person name="Amaro C."/>
        </authorList>
    </citation>
    <scope>NUCLEOTIDE SEQUENCE</scope>
</reference>
<evidence type="ECO:0000313" key="1">
    <source>
        <dbReference type="EMBL" id="JAH34383.1"/>
    </source>
</evidence>
<name>A0A0E9S1J8_ANGAN</name>
<dbReference type="AlphaFoldDB" id="A0A0E9S1J8"/>
<protein>
    <submittedName>
        <fullName evidence="1">Uncharacterized protein</fullName>
    </submittedName>
</protein>
<proteinExistence type="predicted"/>
<organism evidence="1">
    <name type="scientific">Anguilla anguilla</name>
    <name type="common">European freshwater eel</name>
    <name type="synonym">Muraena anguilla</name>
    <dbReference type="NCBI Taxonomy" id="7936"/>
    <lineage>
        <taxon>Eukaryota</taxon>
        <taxon>Metazoa</taxon>
        <taxon>Chordata</taxon>
        <taxon>Craniata</taxon>
        <taxon>Vertebrata</taxon>
        <taxon>Euteleostomi</taxon>
        <taxon>Actinopterygii</taxon>
        <taxon>Neopterygii</taxon>
        <taxon>Teleostei</taxon>
        <taxon>Anguilliformes</taxon>
        <taxon>Anguillidae</taxon>
        <taxon>Anguilla</taxon>
    </lineage>
</organism>
<accession>A0A0E9S1J8</accession>